<proteinExistence type="predicted"/>
<name>A0ABT7WSA9_9GAMM</name>
<dbReference type="Gene3D" id="3.90.550.10">
    <property type="entry name" value="Spore Coat Polysaccharide Biosynthesis Protein SpsA, Chain A"/>
    <property type="match status" value="1"/>
</dbReference>
<dbReference type="RefSeq" id="WP_267981835.1">
    <property type="nucleotide sequence ID" value="NZ_JAPQKF010000009.1"/>
</dbReference>
<dbReference type="InterPro" id="IPR029044">
    <property type="entry name" value="Nucleotide-diphossugar_trans"/>
</dbReference>
<evidence type="ECO:0000313" key="3">
    <source>
        <dbReference type="Proteomes" id="UP001168524"/>
    </source>
</evidence>
<organism evidence="2 3">
    <name type="scientific">Acinetobacter thutiue</name>
    <dbReference type="NCBI Taxonomy" id="2998078"/>
    <lineage>
        <taxon>Bacteria</taxon>
        <taxon>Pseudomonadati</taxon>
        <taxon>Pseudomonadota</taxon>
        <taxon>Gammaproteobacteria</taxon>
        <taxon>Moraxellales</taxon>
        <taxon>Moraxellaceae</taxon>
        <taxon>Acinetobacter</taxon>
    </lineage>
</organism>
<dbReference type="PANTHER" id="PTHR22916">
    <property type="entry name" value="GLYCOSYLTRANSFERASE"/>
    <property type="match status" value="1"/>
</dbReference>
<reference evidence="2" key="1">
    <citation type="submission" date="2023-06" db="EMBL/GenBank/DDBJ databases">
        <title>Two novel species of Acinetobacter isolated from motorbike repairing workshop in Vietnam.</title>
        <authorList>
            <person name="Le N.T.T."/>
        </authorList>
    </citation>
    <scope>NUCLEOTIDE SEQUENCE</scope>
    <source>
        <strain evidence="2">VNH17</strain>
    </source>
</reference>
<dbReference type="PANTHER" id="PTHR22916:SF3">
    <property type="entry name" value="UDP-GLCNAC:BETAGAL BETA-1,3-N-ACETYLGLUCOSAMINYLTRANSFERASE-LIKE PROTEIN 1"/>
    <property type="match status" value="1"/>
</dbReference>
<protein>
    <submittedName>
        <fullName evidence="2">Glycosyltransferase family A protein</fullName>
        <ecNumber evidence="2">2.4.-.-</ecNumber>
    </submittedName>
</protein>
<dbReference type="Proteomes" id="UP001168524">
    <property type="component" value="Unassembled WGS sequence"/>
</dbReference>
<comment type="caution">
    <text evidence="2">The sequence shown here is derived from an EMBL/GenBank/DDBJ whole genome shotgun (WGS) entry which is preliminary data.</text>
</comment>
<dbReference type="EC" id="2.4.-.-" evidence="2"/>
<dbReference type="GO" id="GO:0016757">
    <property type="term" value="F:glycosyltransferase activity"/>
    <property type="evidence" value="ECO:0007669"/>
    <property type="project" value="UniProtKB-KW"/>
</dbReference>
<sequence>MLSKLFQDIKAFYLYRKKRFAHFLSFESLDDHNTTQITWAFYKLGMYKTVRSLTIDKNSPLSLIAFAVAYAACGETDKSKKIITIIERKFPQHLQLLVEELTAFDIDSTLNLVQKYNLVSLLSIAILVQHQKLDLAEKFISTLKKNNIKNTANLFLIQAQINFHKDISYIEYINQIFKLYKLTEIKKIDQYSCLNIQNITPINSPKNFHQPYLISILITCYNSEKYIHSTLNSILQQSYQNIEIIIIDDCSTDQTWEIIQRYAKNDTRIQVHQLPFNTSTYVAKNLALLFAKGEFVTCHDADDWSHPQKLELQLQPLLRNPKIIATTSNWFRLSNFGEIYSRKIYPIARLNLSSLLFRRKIVMDKIGFWDCVKTGADSEFLNRLKLQFGDQAVLKVDIPLSIGAHHPASLMNAPETGFIDQKIPASRLDYWEAWNTWHIQALKNKTSLYVPLFNTSDSRNFDIPYSLKIEDKNLKYYQNFIKHQYPHLE</sequence>
<evidence type="ECO:0000259" key="1">
    <source>
        <dbReference type="Pfam" id="PF00535"/>
    </source>
</evidence>
<dbReference type="Pfam" id="PF00535">
    <property type="entry name" value="Glycos_transf_2"/>
    <property type="match status" value="1"/>
</dbReference>
<dbReference type="SUPFAM" id="SSF53448">
    <property type="entry name" value="Nucleotide-diphospho-sugar transferases"/>
    <property type="match status" value="1"/>
</dbReference>
<keyword evidence="2" id="KW-0328">Glycosyltransferase</keyword>
<evidence type="ECO:0000313" key="2">
    <source>
        <dbReference type="EMBL" id="MDN0015567.1"/>
    </source>
</evidence>
<accession>A0ABT7WSA9</accession>
<dbReference type="CDD" id="cd00761">
    <property type="entry name" value="Glyco_tranf_GTA_type"/>
    <property type="match status" value="1"/>
</dbReference>
<dbReference type="EMBL" id="JAUDZE010000009">
    <property type="protein sequence ID" value="MDN0015567.1"/>
    <property type="molecule type" value="Genomic_DNA"/>
</dbReference>
<gene>
    <name evidence="2" type="ORF">QTA56_15195</name>
</gene>
<keyword evidence="3" id="KW-1185">Reference proteome</keyword>
<keyword evidence="2" id="KW-0808">Transferase</keyword>
<dbReference type="InterPro" id="IPR001173">
    <property type="entry name" value="Glyco_trans_2-like"/>
</dbReference>
<feature type="domain" description="Glycosyltransferase 2-like" evidence="1">
    <location>
        <begin position="215"/>
        <end position="356"/>
    </location>
</feature>